<dbReference type="GO" id="GO:0008360">
    <property type="term" value="P:regulation of cell shape"/>
    <property type="evidence" value="ECO:0007669"/>
    <property type="project" value="UniProtKB-KW"/>
</dbReference>
<keyword evidence="5" id="KW-0133">Cell shape</keyword>
<keyword evidence="10" id="KW-1185">Reference proteome</keyword>
<evidence type="ECO:0000256" key="1">
    <source>
        <dbReference type="ARBA" id="ARBA00004651"/>
    </source>
</evidence>
<dbReference type="EMBL" id="JAIFZM010000022">
    <property type="protein sequence ID" value="MCG3421092.1"/>
    <property type="molecule type" value="Genomic_DNA"/>
</dbReference>
<proteinExistence type="inferred from homology"/>
<evidence type="ECO:0000256" key="7">
    <source>
        <dbReference type="ARBA" id="ARBA00023136"/>
    </source>
</evidence>
<keyword evidence="4 8" id="KW-0812">Transmembrane</keyword>
<comment type="subcellular location">
    <subcellularLocation>
        <location evidence="1">Cell membrane</location>
        <topology evidence="1">Multi-pass membrane protein</topology>
    </subcellularLocation>
</comment>
<comment type="caution">
    <text evidence="9">The sequence shown here is derived from an EMBL/GenBank/DDBJ whole genome shotgun (WGS) entry which is preliminary data.</text>
</comment>
<evidence type="ECO:0000256" key="6">
    <source>
        <dbReference type="ARBA" id="ARBA00022989"/>
    </source>
</evidence>
<evidence type="ECO:0000256" key="4">
    <source>
        <dbReference type="ARBA" id="ARBA00022692"/>
    </source>
</evidence>
<evidence type="ECO:0000256" key="3">
    <source>
        <dbReference type="ARBA" id="ARBA00022475"/>
    </source>
</evidence>
<keyword evidence="6 8" id="KW-1133">Transmembrane helix</keyword>
<evidence type="ECO:0000256" key="8">
    <source>
        <dbReference type="SAM" id="Phobius"/>
    </source>
</evidence>
<accession>A0AAW5BEJ5</accession>
<feature type="transmembrane region" description="Helical" evidence="8">
    <location>
        <begin position="63"/>
        <end position="91"/>
    </location>
</feature>
<keyword evidence="7 8" id="KW-0472">Membrane</keyword>
<dbReference type="NCBIfam" id="TIGR03426">
    <property type="entry name" value="shape_MreD"/>
    <property type="match status" value="1"/>
</dbReference>
<dbReference type="Proteomes" id="UP001199631">
    <property type="component" value="Unassembled WGS sequence"/>
</dbReference>
<gene>
    <name evidence="9" type="primary">mreD</name>
    <name evidence="9" type="ORF">K3T81_18265</name>
</gene>
<dbReference type="InterPro" id="IPR007227">
    <property type="entry name" value="Cell_shape_determining_MreD"/>
</dbReference>
<evidence type="ECO:0000256" key="2">
    <source>
        <dbReference type="ARBA" id="ARBA00007776"/>
    </source>
</evidence>
<protein>
    <submittedName>
        <fullName evidence="9">Rod shape-determining protein MreD</fullName>
    </submittedName>
</protein>
<feature type="transmembrane region" description="Helical" evidence="8">
    <location>
        <begin position="139"/>
        <end position="161"/>
    </location>
</feature>
<comment type="similarity">
    <text evidence="2">Belongs to the MreD family.</text>
</comment>
<evidence type="ECO:0000313" key="9">
    <source>
        <dbReference type="EMBL" id="MCG3421092.1"/>
    </source>
</evidence>
<organism evidence="9 10">
    <name type="scientific">Oceanobacillus jordanicus</name>
    <dbReference type="NCBI Taxonomy" id="2867266"/>
    <lineage>
        <taxon>Bacteria</taxon>
        <taxon>Bacillati</taxon>
        <taxon>Bacillota</taxon>
        <taxon>Bacilli</taxon>
        <taxon>Bacillales</taxon>
        <taxon>Bacillaceae</taxon>
        <taxon>Oceanobacillus</taxon>
    </lineage>
</organism>
<dbReference type="RefSeq" id="WP_238022076.1">
    <property type="nucleotide sequence ID" value="NZ_JAIFZM010000022.1"/>
</dbReference>
<sequence>MKRLYLPLILFLFLVMEGVALDLLPGSLLTGDLLIVPHWVLIFLVFITIFYDKETTYFSIIYALTFGLLIDVVYTGILGVYMFSYAFAIYIIHLLNKMLHGNIHVSILLGAVAVILSDISIHVIYLVAGVNDMMWKDYFMTRLLPTLISNLVFLVVLYPIVVKRLTTWGQEQLSRSNTL</sequence>
<feature type="transmembrane region" description="Helical" evidence="8">
    <location>
        <begin position="103"/>
        <end position="127"/>
    </location>
</feature>
<dbReference type="Pfam" id="PF04093">
    <property type="entry name" value="MreD"/>
    <property type="match status" value="1"/>
</dbReference>
<evidence type="ECO:0000313" key="10">
    <source>
        <dbReference type="Proteomes" id="UP001199631"/>
    </source>
</evidence>
<keyword evidence="3" id="KW-1003">Cell membrane</keyword>
<reference evidence="9 10" key="1">
    <citation type="journal article" date="2022" name="Evol. Bioinform. Online">
        <title>Draft Genome Sequence of Oceanobacillus jordanicus Strain GSFE11, a Halotolerant Plant Growth-Promoting Bacterial Endophyte Isolated From the Jordan Valley.</title>
        <authorList>
            <person name="Alhindi T."/>
            <person name="Albdaiwi R."/>
        </authorList>
    </citation>
    <scope>NUCLEOTIDE SEQUENCE [LARGE SCALE GENOMIC DNA]</scope>
    <source>
        <strain evidence="9 10">GSFE11</strain>
    </source>
</reference>
<dbReference type="GO" id="GO:0005886">
    <property type="term" value="C:plasma membrane"/>
    <property type="evidence" value="ECO:0007669"/>
    <property type="project" value="UniProtKB-SubCell"/>
</dbReference>
<evidence type="ECO:0000256" key="5">
    <source>
        <dbReference type="ARBA" id="ARBA00022960"/>
    </source>
</evidence>
<dbReference type="AlphaFoldDB" id="A0AAW5BEJ5"/>
<feature type="transmembrane region" description="Helical" evidence="8">
    <location>
        <begin position="30"/>
        <end position="51"/>
    </location>
</feature>
<name>A0AAW5BEJ5_9BACI</name>